<dbReference type="GO" id="GO:0055107">
    <property type="term" value="P:Golgi to secretory granule transport"/>
    <property type="evidence" value="ECO:0007669"/>
    <property type="project" value="TreeGrafter"/>
</dbReference>
<organism evidence="4 5">
    <name type="scientific">Scleropages formosus</name>
    <name type="common">Asian bonytongue</name>
    <name type="synonym">Osteoglossum formosum</name>
    <dbReference type="NCBI Taxonomy" id="113540"/>
    <lineage>
        <taxon>Eukaryota</taxon>
        <taxon>Metazoa</taxon>
        <taxon>Chordata</taxon>
        <taxon>Craniata</taxon>
        <taxon>Vertebrata</taxon>
        <taxon>Euteleostomi</taxon>
        <taxon>Actinopterygii</taxon>
        <taxon>Neopterygii</taxon>
        <taxon>Teleostei</taxon>
        <taxon>Osteoglossocephala</taxon>
        <taxon>Osteoglossomorpha</taxon>
        <taxon>Osteoglossiformes</taxon>
        <taxon>Osteoglossidae</taxon>
        <taxon>Scleropages</taxon>
    </lineage>
</organism>
<proteinExistence type="predicted"/>
<feature type="region of interest" description="Disordered" evidence="3">
    <location>
        <begin position="352"/>
        <end position="374"/>
    </location>
</feature>
<dbReference type="PANTHER" id="PTHR32123:SF12">
    <property type="entry name" value="BICD FAMILY-LIKE CARGO ADAPTER 1"/>
    <property type="match status" value="1"/>
</dbReference>
<dbReference type="InterPro" id="IPR051149">
    <property type="entry name" value="Spindly/BICDR_Dynein_Adapter"/>
</dbReference>
<feature type="compositionally biased region" description="Basic and acidic residues" evidence="3">
    <location>
        <begin position="1"/>
        <end position="16"/>
    </location>
</feature>
<feature type="region of interest" description="Disordered" evidence="3">
    <location>
        <begin position="1"/>
        <end position="25"/>
    </location>
</feature>
<dbReference type="GO" id="GO:0047496">
    <property type="term" value="P:vesicle transport along microtubule"/>
    <property type="evidence" value="ECO:0007669"/>
    <property type="project" value="TreeGrafter"/>
</dbReference>
<reference evidence="4 5" key="1">
    <citation type="submission" date="2019-04" db="EMBL/GenBank/DDBJ databases">
        <authorList>
            <consortium name="Wellcome Sanger Institute Data Sharing"/>
        </authorList>
    </citation>
    <scope>NUCLEOTIDE SEQUENCE [LARGE SCALE GENOMIC DNA]</scope>
</reference>
<dbReference type="PANTHER" id="PTHR32123">
    <property type="entry name" value="BICD FAMILY-LIKE CARGO ADAPTER"/>
    <property type="match status" value="1"/>
</dbReference>
<feature type="coiled-coil region" evidence="2">
    <location>
        <begin position="78"/>
        <end position="335"/>
    </location>
</feature>
<dbReference type="AlphaFoldDB" id="A0A8C9RCN7"/>
<reference evidence="4" key="2">
    <citation type="submission" date="2025-08" db="UniProtKB">
        <authorList>
            <consortium name="Ensembl"/>
        </authorList>
    </citation>
    <scope>IDENTIFICATION</scope>
</reference>
<protein>
    <submittedName>
        <fullName evidence="4">BICD family like cargo adaptor 1</fullName>
    </submittedName>
</protein>
<feature type="coiled-coil region" evidence="2">
    <location>
        <begin position="476"/>
        <end position="531"/>
    </location>
</feature>
<dbReference type="Ensembl" id="ENSSFOT00015009537.2">
    <property type="protein sequence ID" value="ENSSFOP00015009409.2"/>
    <property type="gene ID" value="ENSSFOG00015006105.2"/>
</dbReference>
<accession>A0A8C9RCN7</accession>
<evidence type="ECO:0000256" key="3">
    <source>
        <dbReference type="SAM" id="MobiDB-lite"/>
    </source>
</evidence>
<evidence type="ECO:0000313" key="4">
    <source>
        <dbReference type="Ensembl" id="ENSSFOP00015009409.2"/>
    </source>
</evidence>
<dbReference type="Proteomes" id="UP000694397">
    <property type="component" value="Chromosome 17"/>
</dbReference>
<keyword evidence="5" id="KW-1185">Reference proteome</keyword>
<gene>
    <name evidence="4" type="primary">BICDL1</name>
</gene>
<evidence type="ECO:0000256" key="1">
    <source>
        <dbReference type="ARBA" id="ARBA00023054"/>
    </source>
</evidence>
<keyword evidence="1 2" id="KW-0175">Coiled coil</keyword>
<feature type="region of interest" description="Disordered" evidence="3">
    <location>
        <begin position="546"/>
        <end position="576"/>
    </location>
</feature>
<evidence type="ECO:0000313" key="5">
    <source>
        <dbReference type="Proteomes" id="UP000694397"/>
    </source>
</evidence>
<evidence type="ECO:0000256" key="2">
    <source>
        <dbReference type="SAM" id="Coils"/>
    </source>
</evidence>
<feature type="coiled-coil region" evidence="2">
    <location>
        <begin position="404"/>
        <end position="438"/>
    </location>
</feature>
<name>A0A8C9RCN7_SCLFO</name>
<reference evidence="4" key="3">
    <citation type="submission" date="2025-09" db="UniProtKB">
        <authorList>
            <consortium name="Ensembl"/>
        </authorList>
    </citation>
    <scope>IDENTIFICATION</scope>
</reference>
<sequence>GSVRLDRMERPQERAAEPCPDPGAFRRLPGGLGAALEEELALLAESAASEPPGGGQEADLLSLFRQKEKDLVMAARLGKALLERNQELSRQYERMNKELNEKLEHLEQEKHELRRRLESREGEWEGRVAELETDVRQLQGELEKQRAQLREVDREKSRAVSELSEQNHRLLEQLSRAAEVERQLSTQVHSLRDDFREKSVSTSQHMSRLESLQAEIKMLSERKRELERRVSAVLEENELLQSAVDELRERSLVLERQCHEKDLQLRQSQAELQEVRLSHRQLSARLEELAEERSLQGLGSHPASLLCEIEQSMEQEELEQEREQLRLQMWEAYCQVRSLCSHLRGNDITDSALSTDSSMDESSETSSAKDVPTGSLHASLLELRRLTQNLLDGNESTGSRRSDEEALEDQVRKLSEELRELRELYEAEQERARGSQAEVLELHNQVALLSVELCALREESERLRAMAEVHEPSEQLQSAIRDRDEAIAKYKAVEMELAKCKIDIMSLNSQLLDAIQQKLNLSQQLEAWQDDMHRVIDQQLMDKHQEEWRESPHSFSGTSGRRGTFLAPPSRKPQRLADGDRKLFSFFKKN</sequence>
<dbReference type="GeneTree" id="ENSGT00940000157442"/>